<evidence type="ECO:0000256" key="1">
    <source>
        <dbReference type="ARBA" id="ARBA00022441"/>
    </source>
</evidence>
<dbReference type="Pfam" id="PF01344">
    <property type="entry name" value="Kelch_1"/>
    <property type="match status" value="1"/>
</dbReference>
<dbReference type="InterPro" id="IPR015915">
    <property type="entry name" value="Kelch-typ_b-propeller"/>
</dbReference>
<evidence type="ECO:0000313" key="3">
    <source>
        <dbReference type="EMBL" id="MBD2776491.1"/>
    </source>
</evidence>
<organism evidence="3 4">
    <name type="scientific">Iningainema tapete BLCC-T55</name>
    <dbReference type="NCBI Taxonomy" id="2748662"/>
    <lineage>
        <taxon>Bacteria</taxon>
        <taxon>Bacillati</taxon>
        <taxon>Cyanobacteriota</taxon>
        <taxon>Cyanophyceae</taxon>
        <taxon>Nostocales</taxon>
        <taxon>Scytonemataceae</taxon>
        <taxon>Iningainema tapete</taxon>
    </lineage>
</organism>
<dbReference type="Proteomes" id="UP000629098">
    <property type="component" value="Unassembled WGS sequence"/>
</dbReference>
<gene>
    <name evidence="3" type="ORF">ICL16_31665</name>
</gene>
<dbReference type="PANTHER" id="PTHR46093:SF18">
    <property type="entry name" value="FIBRONECTIN TYPE-III DOMAIN-CONTAINING PROTEIN"/>
    <property type="match status" value="1"/>
</dbReference>
<dbReference type="Gene3D" id="2.120.10.80">
    <property type="entry name" value="Kelch-type beta propeller"/>
    <property type="match status" value="1"/>
</dbReference>
<keyword evidence="2" id="KW-0677">Repeat</keyword>
<accession>A0A8J7C9X5</accession>
<dbReference type="AlphaFoldDB" id="A0A8J7C9X5"/>
<protein>
    <recommendedName>
        <fullName evidence="5">Kelch repeat protein</fullName>
    </recommendedName>
</protein>
<reference evidence="3" key="1">
    <citation type="submission" date="2020-09" db="EMBL/GenBank/DDBJ databases">
        <title>Iningainema tapete sp. nov. (Scytonemataceae, Cyanobacteria) from greenhouses in central Florida (USA) produces two types of nodularin with biosynthetic potential for microcystin-LR and anabaenopeptins.</title>
        <authorList>
            <person name="Berthold D.E."/>
            <person name="Lefler F.W."/>
            <person name="Huang I.-S."/>
            <person name="Abdulla H."/>
            <person name="Zimba P.V."/>
            <person name="Laughinghouse H.D. IV."/>
        </authorList>
    </citation>
    <scope>NUCLEOTIDE SEQUENCE</scope>
    <source>
        <strain evidence="3">BLCCT55</strain>
    </source>
</reference>
<evidence type="ECO:0000313" key="4">
    <source>
        <dbReference type="Proteomes" id="UP000629098"/>
    </source>
</evidence>
<evidence type="ECO:0000256" key="2">
    <source>
        <dbReference type="ARBA" id="ARBA00022737"/>
    </source>
</evidence>
<comment type="caution">
    <text evidence="3">The sequence shown here is derived from an EMBL/GenBank/DDBJ whole genome shotgun (WGS) entry which is preliminary data.</text>
</comment>
<keyword evidence="4" id="KW-1185">Reference proteome</keyword>
<evidence type="ECO:0008006" key="5">
    <source>
        <dbReference type="Google" id="ProtNLM"/>
    </source>
</evidence>
<keyword evidence="1" id="KW-0880">Kelch repeat</keyword>
<sequence length="109" mass="12182">MHNRRITSRSRPTERSTPAVAALRESVYVFGGVKDDFSTFQNTFYNDLYRFDTSTDTWFLLSPKGSLPPARAFAASVAAEDRALGVRSKNQCLDGTSAKWYARYTATAT</sequence>
<dbReference type="InterPro" id="IPR006652">
    <property type="entry name" value="Kelch_1"/>
</dbReference>
<dbReference type="EMBL" id="JACXAE010000095">
    <property type="protein sequence ID" value="MBD2776491.1"/>
    <property type="molecule type" value="Genomic_DNA"/>
</dbReference>
<dbReference type="RefSeq" id="WP_190835562.1">
    <property type="nucleotide sequence ID" value="NZ_CAWPPI010000095.1"/>
</dbReference>
<dbReference type="PANTHER" id="PTHR46093">
    <property type="entry name" value="ACYL-COA-BINDING DOMAIN-CONTAINING PROTEIN 5"/>
    <property type="match status" value="1"/>
</dbReference>
<dbReference type="SUPFAM" id="SSF117281">
    <property type="entry name" value="Kelch motif"/>
    <property type="match status" value="1"/>
</dbReference>
<name>A0A8J7C9X5_9CYAN</name>
<proteinExistence type="predicted"/>